<dbReference type="GO" id="GO:0004402">
    <property type="term" value="F:histone acetyltransferase activity"/>
    <property type="evidence" value="ECO:0007669"/>
    <property type="project" value="InterPro"/>
</dbReference>
<comment type="caution">
    <text evidence="1">The sequence shown here is derived from an EMBL/GenBank/DDBJ whole genome shotgun (WGS) entry which is preliminary data.</text>
</comment>
<name>A0A8H6Z596_9AGAR</name>
<dbReference type="PANTHER" id="PTHR15496:SF2">
    <property type="entry name" value="GENERAL TRANSCRIPTION FACTOR 3C POLYPEPTIDE 4"/>
    <property type="match status" value="1"/>
</dbReference>
<protein>
    <submittedName>
        <fullName evidence="1">Uncharacterized protein</fullName>
    </submittedName>
</protein>
<dbReference type="EMBL" id="JACAZH010000004">
    <property type="protein sequence ID" value="KAF7371057.1"/>
    <property type="molecule type" value="Genomic_DNA"/>
</dbReference>
<dbReference type="Proteomes" id="UP000623467">
    <property type="component" value="Unassembled WGS sequence"/>
</dbReference>
<gene>
    <name evidence="1" type="ORF">MSAN_00740000</name>
</gene>
<dbReference type="InterPro" id="IPR036322">
    <property type="entry name" value="WD40_repeat_dom_sf"/>
</dbReference>
<accession>A0A8H6Z596</accession>
<organism evidence="1 2">
    <name type="scientific">Mycena sanguinolenta</name>
    <dbReference type="NCBI Taxonomy" id="230812"/>
    <lineage>
        <taxon>Eukaryota</taxon>
        <taxon>Fungi</taxon>
        <taxon>Dikarya</taxon>
        <taxon>Basidiomycota</taxon>
        <taxon>Agaricomycotina</taxon>
        <taxon>Agaricomycetes</taxon>
        <taxon>Agaricomycetidae</taxon>
        <taxon>Agaricales</taxon>
        <taxon>Marasmiineae</taxon>
        <taxon>Mycenaceae</taxon>
        <taxon>Mycena</taxon>
    </lineage>
</organism>
<dbReference type="PANTHER" id="PTHR15496">
    <property type="entry name" value="GENERAL TRANSCRIPTION FACTOR 3C POLYPEPTIDE 4 FAMILY"/>
    <property type="match status" value="1"/>
</dbReference>
<dbReference type="GO" id="GO:0000127">
    <property type="term" value="C:transcription factor TFIIIC complex"/>
    <property type="evidence" value="ECO:0007669"/>
    <property type="project" value="InterPro"/>
</dbReference>
<dbReference type="InterPro" id="IPR015943">
    <property type="entry name" value="WD40/YVTN_repeat-like_dom_sf"/>
</dbReference>
<dbReference type="InterPro" id="IPR044230">
    <property type="entry name" value="GTF3C4"/>
</dbReference>
<dbReference type="GO" id="GO:0006384">
    <property type="term" value="P:transcription initiation at RNA polymerase III promoter"/>
    <property type="evidence" value="ECO:0007669"/>
    <property type="project" value="InterPro"/>
</dbReference>
<proteinExistence type="predicted"/>
<dbReference type="SUPFAM" id="SSF50978">
    <property type="entry name" value="WD40 repeat-like"/>
    <property type="match status" value="1"/>
</dbReference>
<sequence length="574" mass="62687">MDLSLWRAAKKFHERRMGQVTPFIAELASRESALSTAERTIRSQITSVLWSSHADFDITPAPCVDSSLLVTGTRAGTAMLFRFKDSALAHVATITVSDDWITHLAFSLWTPLKAGESEIVLAFGAADGSVGSLKIIQTLSSTPSSSGFFLDYTIETRVDKSDPIFQPNNAGITALAWISVLGNRVLVRGTPGVVSLWTGVSSTLGWSGCRSLRLSTQKLSVGSSSFQPVSGLHYVQKEDRLFVSLFDGSIHVISSLRDEPALSNTFHDFGEKTSAGLSGILRSAFVLSEKAKVSKQDVNRVSGMISYDDDCSVALWIQESAQPTNFDYKYDVLHESTLIGKYCSLIVRKLKLIKLLTAAQLCKPLTHDMILQELDTILTSAKASSGSTPLNLLRPIFLHLEDLLELHPRVIQILLANSDSYPPSLDLPAWSGERHTTDLSKRDEYGQVAQQLLRTISFIVLRILCRHVTAIATCIKGNDVPFIMRIALQASLPSVAMDLRTDAETLLDALASNIPAFSREAYEKQALREACPACGLAVFLESGYDGSCDGGHSWGKLCFILCIRANDVTQVVVL</sequence>
<evidence type="ECO:0000313" key="2">
    <source>
        <dbReference type="Proteomes" id="UP000623467"/>
    </source>
</evidence>
<dbReference type="OrthoDB" id="421374at2759"/>
<evidence type="ECO:0000313" key="1">
    <source>
        <dbReference type="EMBL" id="KAF7371057.1"/>
    </source>
</evidence>
<dbReference type="AlphaFoldDB" id="A0A8H6Z596"/>
<dbReference type="Gene3D" id="2.130.10.10">
    <property type="entry name" value="YVTN repeat-like/Quinoprotein amine dehydrogenase"/>
    <property type="match status" value="1"/>
</dbReference>
<keyword evidence="2" id="KW-1185">Reference proteome</keyword>
<reference evidence="1" key="1">
    <citation type="submission" date="2020-05" db="EMBL/GenBank/DDBJ databases">
        <title>Mycena genomes resolve the evolution of fungal bioluminescence.</title>
        <authorList>
            <person name="Tsai I.J."/>
        </authorList>
    </citation>
    <scope>NUCLEOTIDE SEQUENCE</scope>
    <source>
        <strain evidence="1">160909Yilan</strain>
    </source>
</reference>